<evidence type="ECO:0000256" key="1">
    <source>
        <dbReference type="ARBA" id="ARBA00022527"/>
    </source>
</evidence>
<dbReference type="PROSITE" id="PS00108">
    <property type="entry name" value="PROTEIN_KINASE_ST"/>
    <property type="match status" value="1"/>
</dbReference>
<evidence type="ECO:0000313" key="10">
    <source>
        <dbReference type="Proteomes" id="UP001497444"/>
    </source>
</evidence>
<reference evidence="9" key="1">
    <citation type="submission" date="2024-02" db="EMBL/GenBank/DDBJ databases">
        <authorList>
            <consortium name="ELIXIR-Norway"/>
            <consortium name="Elixir Norway"/>
        </authorList>
    </citation>
    <scope>NUCLEOTIDE SEQUENCE</scope>
</reference>
<evidence type="ECO:0000256" key="5">
    <source>
        <dbReference type="ARBA" id="ARBA00022840"/>
    </source>
</evidence>
<feature type="compositionally biased region" description="Polar residues" evidence="7">
    <location>
        <begin position="677"/>
        <end position="696"/>
    </location>
</feature>
<sequence>MGSPISLENGTSLRISRQQCMPLSKKRLETQEILETVEHKLSDEATLSSDSQNVNGFSLGLDLCKKTREICSHISVENGASLLINRQQCMLLSKKLLETEEMMEKVEHKLSDKGITISKSPDVSQLAHELVHVLKTAHETVVKDCVGNGNWIESALRQGGDVKEAFGEILCDLQWYTILMRTFFKLPFPDRSTPPSWHLKPADCDRKLIEADDNKLLTAARQDQDELKVLLNDLKGNHACHGKRCTGKDISRQCLATQLLNKLEFQDKFQAWRAIEKMKYLEQLHEVNNNKLSQWPLVLLVPRQDLHKGILLGEGSYGRVHETEWLGETYAMKTSRYGWMEVLKQEIAAVAGLHHPHIMCLLCCAEEEMKCLYVMERMDMSLAQMLEDRKLSQMSPIRQVDLMLQIAEGMNYLHSMDLVHRDLKPGNILVKCDKPGTESSILAPEPFWIAKICDFGNTKAKMESAVYNEQTINIGTTMFMAPELYALELGEEEPEIFHPKKTDVYSFGLLCLAVLIGEPTPFPYTELIPSKTFKDGVRKGKRPKLPPNCPVDLCSLIQQCWDGIPDKRPDFHDICIRLRYIKGLQLLTGEGRPSLDDIVTVAQSNRMAKSSSSQVLVEEEGTSGSQGVVPAKTMGEGMSTRDDNVVMEPRTVTSSSSHVLVQEQGTSTSQGGGMSTPNDNVVTEPSNKMETSSNQPLIEEEGTSSCLWCCWR</sequence>
<keyword evidence="2" id="KW-0808">Transferase</keyword>
<dbReference type="InterPro" id="IPR051681">
    <property type="entry name" value="Ser/Thr_Kinases-Pseudokinases"/>
</dbReference>
<dbReference type="SUPFAM" id="SSF56112">
    <property type="entry name" value="Protein kinase-like (PK-like)"/>
    <property type="match status" value="1"/>
</dbReference>
<evidence type="ECO:0000313" key="9">
    <source>
        <dbReference type="EMBL" id="CAK9265527.1"/>
    </source>
</evidence>
<evidence type="ECO:0000259" key="8">
    <source>
        <dbReference type="PROSITE" id="PS50011"/>
    </source>
</evidence>
<gene>
    <name evidence="9" type="ORF">CSSPJE1EN1_LOCUS11005</name>
</gene>
<protein>
    <recommendedName>
        <fullName evidence="8">Protein kinase domain-containing protein</fullName>
    </recommendedName>
</protein>
<dbReference type="PANTHER" id="PTHR44329">
    <property type="entry name" value="SERINE/THREONINE-PROTEIN KINASE TNNI3K-RELATED"/>
    <property type="match status" value="1"/>
</dbReference>
<keyword evidence="1" id="KW-0723">Serine/threonine-protein kinase</keyword>
<dbReference type="EMBL" id="OZ020112">
    <property type="protein sequence ID" value="CAK9265527.1"/>
    <property type="molecule type" value="Genomic_DNA"/>
</dbReference>
<evidence type="ECO:0000256" key="6">
    <source>
        <dbReference type="PROSITE-ProRule" id="PRU10141"/>
    </source>
</evidence>
<keyword evidence="3 6" id="KW-0547">Nucleotide-binding</keyword>
<feature type="domain" description="Protein kinase" evidence="8">
    <location>
        <begin position="306"/>
        <end position="581"/>
    </location>
</feature>
<dbReference type="Gene3D" id="1.10.510.10">
    <property type="entry name" value="Transferase(Phosphotransferase) domain 1"/>
    <property type="match status" value="1"/>
</dbReference>
<proteinExistence type="predicted"/>
<dbReference type="PROSITE" id="PS00107">
    <property type="entry name" value="PROTEIN_KINASE_ATP"/>
    <property type="match status" value="1"/>
</dbReference>
<feature type="region of interest" description="Disordered" evidence="7">
    <location>
        <begin position="610"/>
        <end position="698"/>
    </location>
</feature>
<accession>A0ABP0WJF0</accession>
<dbReference type="InterPro" id="IPR001245">
    <property type="entry name" value="Ser-Thr/Tyr_kinase_cat_dom"/>
</dbReference>
<dbReference type="Proteomes" id="UP001497444">
    <property type="component" value="Chromosome 17"/>
</dbReference>
<name>A0ABP0WJF0_9BRYO</name>
<evidence type="ECO:0000256" key="4">
    <source>
        <dbReference type="ARBA" id="ARBA00022777"/>
    </source>
</evidence>
<feature type="binding site" evidence="6">
    <location>
        <position position="333"/>
    </location>
    <ligand>
        <name>ATP</name>
        <dbReference type="ChEBI" id="CHEBI:30616"/>
    </ligand>
</feature>
<dbReference type="InterPro" id="IPR017441">
    <property type="entry name" value="Protein_kinase_ATP_BS"/>
</dbReference>
<dbReference type="PROSITE" id="PS50011">
    <property type="entry name" value="PROTEIN_KINASE_DOM"/>
    <property type="match status" value="1"/>
</dbReference>
<dbReference type="SMART" id="SM00220">
    <property type="entry name" value="S_TKc"/>
    <property type="match status" value="1"/>
</dbReference>
<dbReference type="InterPro" id="IPR000719">
    <property type="entry name" value="Prot_kinase_dom"/>
</dbReference>
<evidence type="ECO:0000256" key="7">
    <source>
        <dbReference type="SAM" id="MobiDB-lite"/>
    </source>
</evidence>
<keyword evidence="5 6" id="KW-0067">ATP-binding</keyword>
<keyword evidence="10" id="KW-1185">Reference proteome</keyword>
<dbReference type="Pfam" id="PF07714">
    <property type="entry name" value="PK_Tyr_Ser-Thr"/>
    <property type="match status" value="1"/>
</dbReference>
<dbReference type="InterPro" id="IPR011009">
    <property type="entry name" value="Kinase-like_dom_sf"/>
</dbReference>
<dbReference type="InterPro" id="IPR008271">
    <property type="entry name" value="Ser/Thr_kinase_AS"/>
</dbReference>
<organism evidence="9 10">
    <name type="scientific">Sphagnum jensenii</name>
    <dbReference type="NCBI Taxonomy" id="128206"/>
    <lineage>
        <taxon>Eukaryota</taxon>
        <taxon>Viridiplantae</taxon>
        <taxon>Streptophyta</taxon>
        <taxon>Embryophyta</taxon>
        <taxon>Bryophyta</taxon>
        <taxon>Sphagnophytina</taxon>
        <taxon>Sphagnopsida</taxon>
        <taxon>Sphagnales</taxon>
        <taxon>Sphagnaceae</taxon>
        <taxon>Sphagnum</taxon>
    </lineage>
</organism>
<evidence type="ECO:0000256" key="2">
    <source>
        <dbReference type="ARBA" id="ARBA00022679"/>
    </source>
</evidence>
<dbReference type="PANTHER" id="PTHR44329:SF260">
    <property type="entry name" value="PROTEIN KINASE DOMAIN-CONTAINING PROTEIN"/>
    <property type="match status" value="1"/>
</dbReference>
<evidence type="ECO:0000256" key="3">
    <source>
        <dbReference type="ARBA" id="ARBA00022741"/>
    </source>
</evidence>
<keyword evidence="4" id="KW-0418">Kinase</keyword>